<accession>A0A852SVX0</accession>
<evidence type="ECO:0000259" key="2">
    <source>
        <dbReference type="Pfam" id="PF01882"/>
    </source>
</evidence>
<organism evidence="3 4">
    <name type="scientific">Leifsonia soli</name>
    <dbReference type="NCBI Taxonomy" id="582665"/>
    <lineage>
        <taxon>Bacteria</taxon>
        <taxon>Bacillati</taxon>
        <taxon>Actinomycetota</taxon>
        <taxon>Actinomycetes</taxon>
        <taxon>Micrococcales</taxon>
        <taxon>Microbacteriaceae</taxon>
        <taxon>Leifsonia</taxon>
    </lineage>
</organism>
<dbReference type="PANTHER" id="PTHR34351">
    <property type="entry name" value="SLR1927 PROTEIN-RELATED"/>
    <property type="match status" value="1"/>
</dbReference>
<evidence type="ECO:0000313" key="4">
    <source>
        <dbReference type="Proteomes" id="UP000589620"/>
    </source>
</evidence>
<dbReference type="GO" id="GO:0006508">
    <property type="term" value="P:proteolysis"/>
    <property type="evidence" value="ECO:0007669"/>
    <property type="project" value="UniProtKB-KW"/>
</dbReference>
<gene>
    <name evidence="3" type="ORF">BJ963_000688</name>
</gene>
<reference evidence="3 4" key="1">
    <citation type="submission" date="2020-07" db="EMBL/GenBank/DDBJ databases">
        <title>Sequencing the genomes of 1000 actinobacteria strains.</title>
        <authorList>
            <person name="Klenk H.-P."/>
        </authorList>
    </citation>
    <scope>NUCLEOTIDE SEQUENCE [LARGE SCALE GENOMIC DNA]</scope>
    <source>
        <strain evidence="3 4">DSM 23871</strain>
    </source>
</reference>
<feature type="domain" description="DUF58" evidence="2">
    <location>
        <begin position="248"/>
        <end position="420"/>
    </location>
</feature>
<dbReference type="Pfam" id="PF01882">
    <property type="entry name" value="DUF58"/>
    <property type="match status" value="1"/>
</dbReference>
<dbReference type="GO" id="GO:0008233">
    <property type="term" value="F:peptidase activity"/>
    <property type="evidence" value="ECO:0007669"/>
    <property type="project" value="UniProtKB-KW"/>
</dbReference>
<dbReference type="RefSeq" id="WP_179454657.1">
    <property type="nucleotide sequence ID" value="NZ_BAAAPX010000001.1"/>
</dbReference>
<dbReference type="PANTHER" id="PTHR34351:SF1">
    <property type="entry name" value="SLR1927 PROTEIN"/>
    <property type="match status" value="1"/>
</dbReference>
<keyword evidence="4" id="KW-1185">Reference proteome</keyword>
<feature type="transmembrane region" description="Helical" evidence="1">
    <location>
        <begin position="86"/>
        <end position="106"/>
    </location>
</feature>
<keyword evidence="1" id="KW-0472">Membrane</keyword>
<evidence type="ECO:0000313" key="3">
    <source>
        <dbReference type="EMBL" id="NYD73169.1"/>
    </source>
</evidence>
<protein>
    <submittedName>
        <fullName evidence="3">Transglutaminase-like putative cysteine protease</fullName>
    </submittedName>
</protein>
<dbReference type="AlphaFoldDB" id="A0A852SVX0"/>
<dbReference type="InterPro" id="IPR002881">
    <property type="entry name" value="DUF58"/>
</dbReference>
<keyword evidence="3" id="KW-0378">Hydrolase</keyword>
<feature type="transmembrane region" description="Helical" evidence="1">
    <location>
        <begin position="56"/>
        <end position="80"/>
    </location>
</feature>
<keyword evidence="1" id="KW-0812">Transmembrane</keyword>
<sequence>MTTDSPARGRRRRAPGADQARIAAELVAGAVARATGAVTSRIAPLGRAVGRRLAPVVGVVSTLGWIVLATAAVSVVLAVWLGWAEFVYVAATLLAAFVIAAAFVFGRSTYRVGIELNPRRVVAGGRALGRLTVANSGSRPVLPTRMELPVGEGQADFTIPRLAPGAETEELFAVPTERRALILAGPALSVRGDQLGLLRRTNQWTEQIELFVHPKTVRLAATARGLVRDLEGQTTKVITDSDLAFHALRTYEPGDDIRNVHWRTSARTGQLMVRQCQETRRSQLLLAFDAERSHFASDDEFELGVSVLASVGCQVIREETEIRALWQRGPMRVETPTALLDDSCRIHSVDGAHPTLREFLRQATLRLPAPSLAVTVVGSQVDAAELRGASALWSTDTETIVIRVDEAAEPRLTRLGRSMLITVSALPELPSLLKRAGR</sequence>
<comment type="caution">
    <text evidence="3">The sequence shown here is derived from an EMBL/GenBank/DDBJ whole genome shotgun (WGS) entry which is preliminary data.</text>
</comment>
<dbReference type="Proteomes" id="UP000589620">
    <property type="component" value="Unassembled WGS sequence"/>
</dbReference>
<evidence type="ECO:0000256" key="1">
    <source>
        <dbReference type="SAM" id="Phobius"/>
    </source>
</evidence>
<dbReference type="EMBL" id="JACCBJ010000001">
    <property type="protein sequence ID" value="NYD73169.1"/>
    <property type="molecule type" value="Genomic_DNA"/>
</dbReference>
<keyword evidence="1" id="KW-1133">Transmembrane helix</keyword>
<keyword evidence="3" id="KW-0645">Protease</keyword>
<name>A0A852SVX0_9MICO</name>
<proteinExistence type="predicted"/>